<dbReference type="EMBL" id="JANLCM010000001">
    <property type="protein sequence ID" value="MCS5718235.1"/>
    <property type="molecule type" value="Genomic_DNA"/>
</dbReference>
<evidence type="ECO:0000256" key="2">
    <source>
        <dbReference type="SAM" id="Phobius"/>
    </source>
</evidence>
<comment type="caution">
    <text evidence="4">The sequence shown here is derived from an EMBL/GenBank/DDBJ whole genome shotgun (WGS) entry which is preliminary data.</text>
</comment>
<feature type="compositionally biased region" description="Pro residues" evidence="1">
    <location>
        <begin position="53"/>
        <end position="62"/>
    </location>
</feature>
<keyword evidence="2" id="KW-0812">Transmembrane</keyword>
<feature type="region of interest" description="Disordered" evidence="1">
    <location>
        <begin position="1"/>
        <end position="116"/>
    </location>
</feature>
<evidence type="ECO:0000313" key="4">
    <source>
        <dbReference type="EMBL" id="MCS5718235.1"/>
    </source>
</evidence>
<dbReference type="RefSeq" id="WP_259507000.1">
    <property type="nucleotide sequence ID" value="NZ_JANLCM010000001.1"/>
</dbReference>
<accession>A0ABT2GPT7</accession>
<organism evidence="4 5">
    <name type="scientific">Herbiconiux aconitum</name>
    <dbReference type="NCBI Taxonomy" id="2970913"/>
    <lineage>
        <taxon>Bacteria</taxon>
        <taxon>Bacillati</taxon>
        <taxon>Actinomycetota</taxon>
        <taxon>Actinomycetes</taxon>
        <taxon>Micrococcales</taxon>
        <taxon>Microbacteriaceae</taxon>
        <taxon>Herbiconiux</taxon>
    </lineage>
</organism>
<gene>
    <name evidence="4" type="ORF">N1027_08795</name>
</gene>
<evidence type="ECO:0000259" key="3">
    <source>
        <dbReference type="Pfam" id="PF13828"/>
    </source>
</evidence>
<proteinExistence type="predicted"/>
<keyword evidence="5" id="KW-1185">Reference proteome</keyword>
<evidence type="ECO:0000256" key="1">
    <source>
        <dbReference type="SAM" id="MobiDB-lite"/>
    </source>
</evidence>
<keyword evidence="2" id="KW-1133">Transmembrane helix</keyword>
<feature type="compositionally biased region" description="Pro residues" evidence="1">
    <location>
        <begin position="88"/>
        <end position="109"/>
    </location>
</feature>
<protein>
    <submittedName>
        <fullName evidence="4">DUF4190 domain-containing protein</fullName>
    </submittedName>
</protein>
<keyword evidence="2" id="KW-0472">Membrane</keyword>
<name>A0ABT2GPT7_9MICO</name>
<dbReference type="Proteomes" id="UP001165584">
    <property type="component" value="Unassembled WGS sequence"/>
</dbReference>
<evidence type="ECO:0000313" key="5">
    <source>
        <dbReference type="Proteomes" id="UP001165584"/>
    </source>
</evidence>
<feature type="domain" description="DUF4190" evidence="3">
    <location>
        <begin position="127"/>
        <end position="179"/>
    </location>
</feature>
<dbReference type="InterPro" id="IPR025241">
    <property type="entry name" value="DUF4190"/>
</dbReference>
<feature type="compositionally biased region" description="Low complexity" evidence="1">
    <location>
        <begin position="63"/>
        <end position="87"/>
    </location>
</feature>
<feature type="transmembrane region" description="Helical" evidence="2">
    <location>
        <begin position="126"/>
        <end position="149"/>
    </location>
</feature>
<sequence length="204" mass="20739">MSDTNNPTPDAGEPPVPPVTSPETGSVPPVPPAPPAAPASTPPPAPGYQQPVPGYPAQPPAPGYQQPGGYQQPPTGGYPTPPTGGYQTPPPAPGYGQAPPPGYQPPPGQQPYYGYQAPATPPMNTLAIVTIILAFVFSIAGIVTGHIALKQIDRTGESGRGLAKAGLIISYVFTGLAVLGVIVYVIFIVVLLAAAGTSSMYSTY</sequence>
<feature type="compositionally biased region" description="Pro residues" evidence="1">
    <location>
        <begin position="28"/>
        <end position="46"/>
    </location>
</feature>
<dbReference type="Pfam" id="PF13828">
    <property type="entry name" value="DUF4190"/>
    <property type="match status" value="1"/>
</dbReference>
<reference evidence="4" key="1">
    <citation type="submission" date="2022-08" db="EMBL/GenBank/DDBJ databases">
        <authorList>
            <person name="Deng Y."/>
            <person name="Han X.-F."/>
            <person name="Zhang Y.-Q."/>
        </authorList>
    </citation>
    <scope>NUCLEOTIDE SEQUENCE</scope>
    <source>
        <strain evidence="4">CPCC 205763</strain>
    </source>
</reference>
<feature type="transmembrane region" description="Helical" evidence="2">
    <location>
        <begin position="169"/>
        <end position="195"/>
    </location>
</feature>